<protein>
    <recommendedName>
        <fullName evidence="10">Glycosyltransferase RgtA/B/C/D-like domain-containing protein</fullName>
    </recommendedName>
</protein>
<accession>A0A0W8FMZ0</accession>
<reference evidence="9" key="1">
    <citation type="journal article" date="2015" name="Proc. Natl. Acad. Sci. U.S.A.">
        <title>Networks of energetic and metabolic interactions define dynamics in microbial communities.</title>
        <authorList>
            <person name="Embree M."/>
            <person name="Liu J.K."/>
            <person name="Al-Bassam M.M."/>
            <person name="Zengler K."/>
        </authorList>
    </citation>
    <scope>NUCLEOTIDE SEQUENCE</scope>
</reference>
<evidence type="ECO:0008006" key="10">
    <source>
        <dbReference type="Google" id="ProtNLM"/>
    </source>
</evidence>
<feature type="transmembrane region" description="Helical" evidence="8">
    <location>
        <begin position="388"/>
        <end position="406"/>
    </location>
</feature>
<dbReference type="PANTHER" id="PTHR33908">
    <property type="entry name" value="MANNOSYLTRANSFERASE YKCB-RELATED"/>
    <property type="match status" value="1"/>
</dbReference>
<dbReference type="GO" id="GO:0008610">
    <property type="term" value="P:lipid biosynthetic process"/>
    <property type="evidence" value="ECO:0007669"/>
    <property type="project" value="UniProtKB-ARBA"/>
</dbReference>
<evidence type="ECO:0000256" key="4">
    <source>
        <dbReference type="ARBA" id="ARBA00022679"/>
    </source>
</evidence>
<dbReference type="PANTHER" id="PTHR33908:SF11">
    <property type="entry name" value="MEMBRANE PROTEIN"/>
    <property type="match status" value="1"/>
</dbReference>
<keyword evidence="6 8" id="KW-1133">Transmembrane helix</keyword>
<evidence type="ECO:0000256" key="7">
    <source>
        <dbReference type="ARBA" id="ARBA00023136"/>
    </source>
</evidence>
<feature type="transmembrane region" description="Helical" evidence="8">
    <location>
        <begin position="84"/>
        <end position="105"/>
    </location>
</feature>
<organism evidence="9">
    <name type="scientific">hydrocarbon metagenome</name>
    <dbReference type="NCBI Taxonomy" id="938273"/>
    <lineage>
        <taxon>unclassified sequences</taxon>
        <taxon>metagenomes</taxon>
        <taxon>ecological metagenomes</taxon>
    </lineage>
</organism>
<comment type="caution">
    <text evidence="9">The sequence shown here is derived from an EMBL/GenBank/DDBJ whole genome shotgun (WGS) entry which is preliminary data.</text>
</comment>
<feature type="transmembrane region" description="Helical" evidence="8">
    <location>
        <begin position="32"/>
        <end position="50"/>
    </location>
</feature>
<evidence type="ECO:0000256" key="6">
    <source>
        <dbReference type="ARBA" id="ARBA00022989"/>
    </source>
</evidence>
<feature type="transmembrane region" description="Helical" evidence="8">
    <location>
        <begin position="194"/>
        <end position="221"/>
    </location>
</feature>
<keyword evidence="2" id="KW-1003">Cell membrane</keyword>
<feature type="transmembrane region" description="Helical" evidence="8">
    <location>
        <begin position="142"/>
        <end position="158"/>
    </location>
</feature>
<proteinExistence type="predicted"/>
<name>A0A0W8FMZ0_9ZZZZ</name>
<dbReference type="EMBL" id="LNQE01001032">
    <property type="protein sequence ID" value="KUG21683.1"/>
    <property type="molecule type" value="Genomic_DNA"/>
</dbReference>
<dbReference type="AlphaFoldDB" id="A0A0W8FMZ0"/>
<evidence type="ECO:0000256" key="3">
    <source>
        <dbReference type="ARBA" id="ARBA00022676"/>
    </source>
</evidence>
<keyword evidence="4" id="KW-0808">Transferase</keyword>
<feature type="transmembrane region" description="Helical" evidence="8">
    <location>
        <begin position="332"/>
        <end position="351"/>
    </location>
</feature>
<keyword evidence="3" id="KW-0328">Glycosyltransferase</keyword>
<sequence length="542" mass="61039">MKKRQHYIPPEKNHSAVKIQDNVTFMAFLNKYLTNKVTFIFIGCVLILLTRLPQFFGEMLFPDGDECIVGLMAKHILDGKGFPLFVYGAPYGFAVFETVPAALFYKIFGVSAVTLKAAILCLWTTGWIFFVLTLWRLENRRIALIGGILLLFAPGWGAMSLKAWGTHITAFTAMNLSLWMLADIYRSKDDCKKTAVLSGFSLAIVILSNPIWLFAVLPFVALLLYERRKMSDIVFMALGTFGLAIIILLAKLVSGGIEHHWVPLIFTDWNILEAIKLLPERVWVAMSGAYFLIDKLDAGKGTFLATGIWTITSLLFLGWSAAGLFRKDPASFLIRGFIGVVFTILAVSIFINNEVFGYRYFLPLISAFIALIAVGIDRLWNQRQIAKISAQILLCLLIFTGAVSLSEFRHLSSSVMPPEAKVGEAKAIETLTGYLSIQGINSVYSFDRMLHWQIMFASKENIKARWFHPSDRYPEYPRAVDKAFASNNKVALIGYSDQMASLAKYLVKRETFPRVEESDGWYVIIYDPDRALLEEIGFVLNK</sequence>
<feature type="transmembrane region" description="Helical" evidence="8">
    <location>
        <begin position="233"/>
        <end position="253"/>
    </location>
</feature>
<feature type="transmembrane region" description="Helical" evidence="8">
    <location>
        <begin position="164"/>
        <end position="182"/>
    </location>
</feature>
<feature type="transmembrane region" description="Helical" evidence="8">
    <location>
        <begin position="357"/>
        <end position="376"/>
    </location>
</feature>
<dbReference type="GO" id="GO:0005886">
    <property type="term" value="C:plasma membrane"/>
    <property type="evidence" value="ECO:0007669"/>
    <property type="project" value="UniProtKB-SubCell"/>
</dbReference>
<evidence type="ECO:0000256" key="8">
    <source>
        <dbReference type="SAM" id="Phobius"/>
    </source>
</evidence>
<evidence type="ECO:0000313" key="9">
    <source>
        <dbReference type="EMBL" id="KUG21683.1"/>
    </source>
</evidence>
<evidence type="ECO:0000256" key="5">
    <source>
        <dbReference type="ARBA" id="ARBA00022692"/>
    </source>
</evidence>
<evidence type="ECO:0000256" key="1">
    <source>
        <dbReference type="ARBA" id="ARBA00004651"/>
    </source>
</evidence>
<feature type="transmembrane region" description="Helical" evidence="8">
    <location>
        <begin position="305"/>
        <end position="325"/>
    </location>
</feature>
<comment type="subcellular location">
    <subcellularLocation>
        <location evidence="1">Cell membrane</location>
        <topology evidence="1">Multi-pass membrane protein</topology>
    </subcellularLocation>
</comment>
<feature type="transmembrane region" description="Helical" evidence="8">
    <location>
        <begin position="117"/>
        <end position="135"/>
    </location>
</feature>
<keyword evidence="5 8" id="KW-0812">Transmembrane</keyword>
<dbReference type="InterPro" id="IPR050297">
    <property type="entry name" value="LipidA_mod_glycosyltrf_83"/>
</dbReference>
<dbReference type="GO" id="GO:0016763">
    <property type="term" value="F:pentosyltransferase activity"/>
    <property type="evidence" value="ECO:0007669"/>
    <property type="project" value="TreeGrafter"/>
</dbReference>
<evidence type="ECO:0000256" key="2">
    <source>
        <dbReference type="ARBA" id="ARBA00022475"/>
    </source>
</evidence>
<gene>
    <name evidence="9" type="ORF">ASZ90_008553</name>
</gene>
<keyword evidence="7 8" id="KW-0472">Membrane</keyword>